<evidence type="ECO:0000256" key="1">
    <source>
        <dbReference type="SAM" id="Phobius"/>
    </source>
</evidence>
<dbReference type="Proteomes" id="UP000238563">
    <property type="component" value="Unassembled WGS sequence"/>
</dbReference>
<dbReference type="SUPFAM" id="SSF103473">
    <property type="entry name" value="MFS general substrate transporter"/>
    <property type="match status" value="1"/>
</dbReference>
<dbReference type="Gene3D" id="1.20.1250.20">
    <property type="entry name" value="MFS general substrate transporter like domains"/>
    <property type="match status" value="1"/>
</dbReference>
<keyword evidence="1" id="KW-0812">Transmembrane</keyword>
<proteinExistence type="predicted"/>
<protein>
    <recommendedName>
        <fullName evidence="4">MFS transporter</fullName>
    </recommendedName>
</protein>
<sequence>MVLTLLNTVILLYIPLLNMALPLWIALHTHAPLWIASVLYGLNTVSVMLMQVGLARRVTNACEARRSIFFATLLLCAACFLFAAMAMPSAVWLTVVLALLAALLHVLGEMMHMAGAWDLSFRLAPPGLEGEYQGFFNISSAAAEMFGPILLTALLVGWGWPGWVLLAIAFPAAGFVIMVLFGRQAYLPRDLSD</sequence>
<feature type="transmembrane region" description="Helical" evidence="1">
    <location>
        <begin position="135"/>
        <end position="156"/>
    </location>
</feature>
<evidence type="ECO:0000313" key="3">
    <source>
        <dbReference type="Proteomes" id="UP000238563"/>
    </source>
</evidence>
<evidence type="ECO:0008006" key="4">
    <source>
        <dbReference type="Google" id="ProtNLM"/>
    </source>
</evidence>
<feature type="transmembrane region" description="Helical" evidence="1">
    <location>
        <begin position="33"/>
        <end position="55"/>
    </location>
</feature>
<keyword evidence="1" id="KW-1133">Transmembrane helix</keyword>
<accession>A0A2S9JQI4</accession>
<keyword evidence="1" id="KW-0472">Membrane</keyword>
<comment type="caution">
    <text evidence="2">The sequence shown here is derived from an EMBL/GenBank/DDBJ whole genome shotgun (WGS) entry which is preliminary data.</text>
</comment>
<dbReference type="InterPro" id="IPR036259">
    <property type="entry name" value="MFS_trans_sf"/>
</dbReference>
<feature type="transmembrane region" description="Helical" evidence="1">
    <location>
        <begin position="5"/>
        <end position="27"/>
    </location>
</feature>
<feature type="transmembrane region" description="Helical" evidence="1">
    <location>
        <begin position="162"/>
        <end position="181"/>
    </location>
</feature>
<gene>
    <name evidence="2" type="ORF">C5750_09900</name>
</gene>
<dbReference type="AlphaFoldDB" id="A0A2S9JQI4"/>
<evidence type="ECO:0000313" key="2">
    <source>
        <dbReference type="EMBL" id="PRD55454.1"/>
    </source>
</evidence>
<organism evidence="2 3">
    <name type="scientific">Phyllobacterium myrsinacearum</name>
    <dbReference type="NCBI Taxonomy" id="28101"/>
    <lineage>
        <taxon>Bacteria</taxon>
        <taxon>Pseudomonadati</taxon>
        <taxon>Pseudomonadota</taxon>
        <taxon>Alphaproteobacteria</taxon>
        <taxon>Hyphomicrobiales</taxon>
        <taxon>Phyllobacteriaceae</taxon>
        <taxon>Phyllobacterium</taxon>
    </lineage>
</organism>
<dbReference type="EMBL" id="PVBT01000002">
    <property type="protein sequence ID" value="PRD55454.1"/>
    <property type="molecule type" value="Genomic_DNA"/>
</dbReference>
<reference evidence="2 3" key="1">
    <citation type="submission" date="2018-02" db="EMBL/GenBank/DDBJ databases">
        <title>The draft genome of Phyllobacterium myrsinacearum DSM5892.</title>
        <authorList>
            <person name="Li L."/>
            <person name="Liu L."/>
            <person name="Zhang X."/>
            <person name="Wang T."/>
        </authorList>
    </citation>
    <scope>NUCLEOTIDE SEQUENCE [LARGE SCALE GENOMIC DNA]</scope>
    <source>
        <strain evidence="2 3">DSM 5892</strain>
    </source>
</reference>
<keyword evidence="3" id="KW-1185">Reference proteome</keyword>
<feature type="transmembrane region" description="Helical" evidence="1">
    <location>
        <begin position="91"/>
        <end position="114"/>
    </location>
</feature>
<feature type="transmembrane region" description="Helical" evidence="1">
    <location>
        <begin position="67"/>
        <end position="85"/>
    </location>
</feature>
<name>A0A2S9JQI4_9HYPH</name>